<sequence>MGNINFFDRIIFLVNWVFAFLLLLSCAVPYISVESFPSLSILSLAASLLVPINILFAFYWLLKRKGQLLLSVSILGLAYICLGSFFKFRFSESHIDRDDLSIMSYNTRIFNRYEWIDNPLLGNEIVDFVSSENPDILCFQEFDDSKSNQFEQYPYRYISYKEGTNRVIQAIFSKYPIVAKGSLNFPDSSNNAIFADVLYKEDTLRVYNLHLESLRIKPDAESLSKEPSGKLYKRLSNSFVKQHRQAEIFDSHRNATSHHVIVCGDFNNTQFSNVYKIIKGDLQDTFQEKGTGYGRTFNFKYYPVRIDFILVDKAFEVTGHKNFNIHLSDHFPVMASIRIRDHYTRPK</sequence>
<keyword evidence="9" id="KW-0812">Transmembrane</keyword>
<dbReference type="GO" id="GO:0016787">
    <property type="term" value="F:hydrolase activity"/>
    <property type="evidence" value="ECO:0007669"/>
    <property type="project" value="UniProtKB-KW"/>
</dbReference>
<dbReference type="GO" id="GO:0006281">
    <property type="term" value="P:DNA repair"/>
    <property type="evidence" value="ECO:0007669"/>
    <property type="project" value="UniProtKB-KW"/>
</dbReference>
<evidence type="ECO:0000256" key="6">
    <source>
        <dbReference type="ARBA" id="ARBA00022801"/>
    </source>
</evidence>
<evidence type="ECO:0000256" key="7">
    <source>
        <dbReference type="ARBA" id="ARBA00022842"/>
    </source>
</evidence>
<dbReference type="CDD" id="cd09084">
    <property type="entry name" value="EEP-2"/>
    <property type="match status" value="1"/>
</dbReference>
<evidence type="ECO:0000256" key="1">
    <source>
        <dbReference type="ARBA" id="ARBA00001936"/>
    </source>
</evidence>
<dbReference type="PANTHER" id="PTHR15822:SF4">
    <property type="entry name" value="TYROSYL-DNA PHOSPHODIESTERASE 2"/>
    <property type="match status" value="1"/>
</dbReference>
<keyword evidence="4" id="KW-0479">Metal-binding</keyword>
<evidence type="ECO:0000256" key="4">
    <source>
        <dbReference type="ARBA" id="ARBA00022723"/>
    </source>
</evidence>
<comment type="caution">
    <text evidence="11">The sequence shown here is derived from an EMBL/GenBank/DDBJ whole genome shotgun (WGS) entry which is preliminary data.</text>
</comment>
<evidence type="ECO:0000256" key="9">
    <source>
        <dbReference type="SAM" id="Phobius"/>
    </source>
</evidence>
<protein>
    <submittedName>
        <fullName evidence="11">Endonuclease/exonuclease/phosphatase family protein</fullName>
    </submittedName>
</protein>
<feature type="transmembrane region" description="Helical" evidence="9">
    <location>
        <begin position="12"/>
        <end position="33"/>
    </location>
</feature>
<keyword evidence="3" id="KW-0540">Nuclease</keyword>
<dbReference type="AlphaFoldDB" id="A0AAE3JPW8"/>
<evidence type="ECO:0000256" key="5">
    <source>
        <dbReference type="ARBA" id="ARBA00022763"/>
    </source>
</evidence>
<dbReference type="Proteomes" id="UP001200642">
    <property type="component" value="Unassembled WGS sequence"/>
</dbReference>
<keyword evidence="7" id="KW-0460">Magnesium</keyword>
<comment type="cofactor">
    <cofactor evidence="2">
        <name>Mg(2+)</name>
        <dbReference type="ChEBI" id="CHEBI:18420"/>
    </cofactor>
</comment>
<feature type="transmembrane region" description="Helical" evidence="9">
    <location>
        <begin position="68"/>
        <end position="86"/>
    </location>
</feature>
<evidence type="ECO:0000313" key="12">
    <source>
        <dbReference type="Proteomes" id="UP001200642"/>
    </source>
</evidence>
<organism evidence="11 12">
    <name type="scientific">Cerina litoralis</name>
    <dbReference type="NCBI Taxonomy" id="2874477"/>
    <lineage>
        <taxon>Bacteria</taxon>
        <taxon>Pseudomonadati</taxon>
        <taxon>Bacteroidota</taxon>
        <taxon>Flavobacteriia</taxon>
        <taxon>Flavobacteriales</taxon>
        <taxon>Flavobacteriaceae</taxon>
        <taxon>Cerina</taxon>
    </lineage>
</organism>
<feature type="transmembrane region" description="Helical" evidence="9">
    <location>
        <begin position="39"/>
        <end position="61"/>
    </location>
</feature>
<dbReference type="Gene3D" id="3.60.10.10">
    <property type="entry name" value="Endonuclease/exonuclease/phosphatase"/>
    <property type="match status" value="1"/>
</dbReference>
<evidence type="ECO:0000313" key="11">
    <source>
        <dbReference type="EMBL" id="MCG2459598.1"/>
    </source>
</evidence>
<name>A0AAE3JPW8_9FLAO</name>
<keyword evidence="8" id="KW-0234">DNA repair</keyword>
<evidence type="ECO:0000259" key="10">
    <source>
        <dbReference type="Pfam" id="PF03372"/>
    </source>
</evidence>
<dbReference type="PANTHER" id="PTHR15822">
    <property type="entry name" value="TRAF AND TNF RECEPTOR-ASSOCIATED PROTEIN"/>
    <property type="match status" value="1"/>
</dbReference>
<keyword evidence="6" id="KW-0378">Hydrolase</keyword>
<feature type="domain" description="Endonuclease/exonuclease/phosphatase" evidence="10">
    <location>
        <begin position="122"/>
        <end position="330"/>
    </location>
</feature>
<dbReference type="RefSeq" id="WP_317900738.1">
    <property type="nucleotide sequence ID" value="NZ_JAIRBC010000002.1"/>
</dbReference>
<proteinExistence type="predicted"/>
<dbReference type="InterPro" id="IPR036691">
    <property type="entry name" value="Endo/exonu/phosph_ase_sf"/>
</dbReference>
<dbReference type="SUPFAM" id="SSF56219">
    <property type="entry name" value="DNase I-like"/>
    <property type="match status" value="1"/>
</dbReference>
<keyword evidence="9" id="KW-1133">Transmembrane helix</keyword>
<accession>A0AAE3JPW8</accession>
<keyword evidence="9" id="KW-0472">Membrane</keyword>
<dbReference type="EMBL" id="JAIRBC010000002">
    <property type="protein sequence ID" value="MCG2459598.1"/>
    <property type="molecule type" value="Genomic_DNA"/>
</dbReference>
<dbReference type="Pfam" id="PF03372">
    <property type="entry name" value="Exo_endo_phos"/>
    <property type="match status" value="1"/>
</dbReference>
<keyword evidence="5" id="KW-0227">DNA damage</keyword>
<evidence type="ECO:0000256" key="2">
    <source>
        <dbReference type="ARBA" id="ARBA00001946"/>
    </source>
</evidence>
<keyword evidence="12" id="KW-1185">Reference proteome</keyword>
<dbReference type="InterPro" id="IPR051547">
    <property type="entry name" value="TDP2-like"/>
</dbReference>
<reference evidence="11" key="1">
    <citation type="submission" date="2023-02" db="EMBL/GenBank/DDBJ databases">
        <title>Genome of Flavobacteriaceae gen. nov. sp. strain F89.</title>
        <authorList>
            <person name="Wang Y."/>
        </authorList>
    </citation>
    <scope>NUCLEOTIDE SEQUENCE</scope>
    <source>
        <strain evidence="11">F89</strain>
    </source>
</reference>
<dbReference type="GO" id="GO:0046872">
    <property type="term" value="F:metal ion binding"/>
    <property type="evidence" value="ECO:0007669"/>
    <property type="project" value="UniProtKB-KW"/>
</dbReference>
<dbReference type="InterPro" id="IPR005135">
    <property type="entry name" value="Endo/exonuclease/phosphatase"/>
</dbReference>
<dbReference type="GO" id="GO:0004519">
    <property type="term" value="F:endonuclease activity"/>
    <property type="evidence" value="ECO:0007669"/>
    <property type="project" value="UniProtKB-KW"/>
</dbReference>
<keyword evidence="11" id="KW-0255">Endonuclease</keyword>
<comment type="cofactor">
    <cofactor evidence="1">
        <name>Mn(2+)</name>
        <dbReference type="ChEBI" id="CHEBI:29035"/>
    </cofactor>
</comment>
<evidence type="ECO:0000256" key="3">
    <source>
        <dbReference type="ARBA" id="ARBA00022722"/>
    </source>
</evidence>
<gene>
    <name evidence="11" type="ORF">K8352_02415</name>
</gene>
<evidence type="ECO:0000256" key="8">
    <source>
        <dbReference type="ARBA" id="ARBA00023204"/>
    </source>
</evidence>